<accession>A0A9D7SRJ2</accession>
<keyword evidence="1" id="KW-1133">Transmembrane helix</keyword>
<dbReference type="Proteomes" id="UP000808337">
    <property type="component" value="Unassembled WGS sequence"/>
</dbReference>
<proteinExistence type="predicted"/>
<feature type="transmembrane region" description="Helical" evidence="1">
    <location>
        <begin position="162"/>
        <end position="180"/>
    </location>
</feature>
<name>A0A9D7SRJ2_9BACT</name>
<evidence type="ECO:0000256" key="1">
    <source>
        <dbReference type="SAM" id="Phobius"/>
    </source>
</evidence>
<comment type="caution">
    <text evidence="2">The sequence shown here is derived from an EMBL/GenBank/DDBJ whole genome shotgun (WGS) entry which is preliminary data.</text>
</comment>
<dbReference type="AlphaFoldDB" id="A0A9D7SRJ2"/>
<evidence type="ECO:0008006" key="4">
    <source>
        <dbReference type="Google" id="ProtNLM"/>
    </source>
</evidence>
<protein>
    <recommendedName>
        <fullName evidence="4">DUF4386 domain-containing protein</fullName>
    </recommendedName>
</protein>
<sequence>MNQKTKKLFRFGGIAFIIAGILFFARYLFVFSIPNMPASDVDFLKWLDDWKFNIAMSNEFFFFATISLVPAIFVLFKILNESDNIKAILGCGIFAVVIPVFACLDIIQGRLVYPVYNIVLSANIQKLVLSIYHGGMHATFIMIGIATIILSFGIKNTSIGKPIMYLGFITGVFDFLNAYPWVFGSIIVFISELLFALWFVFIGVKIIIVNKAN</sequence>
<dbReference type="EMBL" id="JADKGY010000001">
    <property type="protein sequence ID" value="MBK9980971.1"/>
    <property type="molecule type" value="Genomic_DNA"/>
</dbReference>
<gene>
    <name evidence="2" type="ORF">IPP15_00870</name>
</gene>
<feature type="transmembrane region" description="Helical" evidence="1">
    <location>
        <begin position="12"/>
        <end position="34"/>
    </location>
</feature>
<feature type="transmembrane region" description="Helical" evidence="1">
    <location>
        <begin position="88"/>
        <end position="107"/>
    </location>
</feature>
<evidence type="ECO:0000313" key="3">
    <source>
        <dbReference type="Proteomes" id="UP000808337"/>
    </source>
</evidence>
<feature type="transmembrane region" description="Helical" evidence="1">
    <location>
        <begin position="127"/>
        <end position="150"/>
    </location>
</feature>
<reference evidence="2 3" key="1">
    <citation type="submission" date="2020-10" db="EMBL/GenBank/DDBJ databases">
        <title>Connecting structure to function with the recovery of over 1000 high-quality activated sludge metagenome-assembled genomes encoding full-length rRNA genes using long-read sequencing.</title>
        <authorList>
            <person name="Singleton C.M."/>
            <person name="Petriglieri F."/>
            <person name="Kristensen J.M."/>
            <person name="Kirkegaard R.H."/>
            <person name="Michaelsen T.Y."/>
            <person name="Andersen M.H."/>
            <person name="Karst S.M."/>
            <person name="Dueholm M.S."/>
            <person name="Nielsen P.H."/>
            <person name="Albertsen M."/>
        </authorList>
    </citation>
    <scope>NUCLEOTIDE SEQUENCE [LARGE SCALE GENOMIC DNA]</scope>
    <source>
        <strain evidence="2">Ribe_18-Q3-R11-54_MAXAC.273</strain>
    </source>
</reference>
<feature type="transmembrane region" description="Helical" evidence="1">
    <location>
        <begin position="186"/>
        <end position="208"/>
    </location>
</feature>
<evidence type="ECO:0000313" key="2">
    <source>
        <dbReference type="EMBL" id="MBK9980971.1"/>
    </source>
</evidence>
<feature type="transmembrane region" description="Helical" evidence="1">
    <location>
        <begin position="54"/>
        <end position="76"/>
    </location>
</feature>
<organism evidence="2 3">
    <name type="scientific">Candidatus Opimibacter skivensis</name>
    <dbReference type="NCBI Taxonomy" id="2982028"/>
    <lineage>
        <taxon>Bacteria</taxon>
        <taxon>Pseudomonadati</taxon>
        <taxon>Bacteroidota</taxon>
        <taxon>Saprospiria</taxon>
        <taxon>Saprospirales</taxon>
        <taxon>Saprospiraceae</taxon>
        <taxon>Candidatus Opimibacter</taxon>
    </lineage>
</organism>
<keyword evidence="1" id="KW-0472">Membrane</keyword>
<keyword evidence="1" id="KW-0812">Transmembrane</keyword>